<dbReference type="GO" id="GO:0004674">
    <property type="term" value="F:protein serine/threonine kinase activity"/>
    <property type="evidence" value="ECO:0007669"/>
    <property type="project" value="UniProtKB-KW"/>
</dbReference>
<keyword evidence="9" id="KW-0460">Magnesium</keyword>
<evidence type="ECO:0000313" key="13">
    <source>
        <dbReference type="EMBL" id="AAB85501.1"/>
    </source>
</evidence>
<comment type="catalytic activity">
    <reaction evidence="11">
        <text>L-seryl-[protein] + ATP = O-phospho-L-seryl-[protein] + ADP + H(+)</text>
        <dbReference type="Rhea" id="RHEA:17989"/>
        <dbReference type="Rhea" id="RHEA-COMP:9863"/>
        <dbReference type="Rhea" id="RHEA-COMP:11604"/>
        <dbReference type="ChEBI" id="CHEBI:15378"/>
        <dbReference type="ChEBI" id="CHEBI:29999"/>
        <dbReference type="ChEBI" id="CHEBI:30616"/>
        <dbReference type="ChEBI" id="CHEBI:83421"/>
        <dbReference type="ChEBI" id="CHEBI:456216"/>
        <dbReference type="EC" id="2.7.11.1"/>
    </reaction>
</comment>
<sequence length="273" mass="30892">MILMDPEETGKAPEIRALKSRAVNRVDSDLGRMEAVKRLKGVEDRRVGSEVFDELTLKTLYKLANSGYLAVLNGAVSTGKEANVFKGITDTDDFVAVKIYRVATSDFKKMQYYIQGDPRFKVRTTNRRQLVQAWVNKEFRNLKRALEAGVRVPEPVTARDNVLIMEFIGKDGVPAPTMRDAPPEDPEEALETIIEYMHRLYKGARLVHGDLSFFNILNHCGEPVIIDVSQAMVLDHPLAGELLERDIENIIRDFRRIGVSVSADYIRERITGK</sequence>
<dbReference type="EMBL" id="AE000666">
    <property type="protein sequence ID" value="AAB85501.1"/>
    <property type="molecule type" value="Genomic_DNA"/>
</dbReference>
<reference evidence="13 14" key="1">
    <citation type="journal article" date="1997" name="J. Bacteriol.">
        <title>Complete genome sequence of Methanobacterium thermoautotrophicum deltaH: functional analysis and comparative genomics.</title>
        <authorList>
            <person name="Smith D.R."/>
            <person name="Doucette-Stamm L.A."/>
            <person name="Deloughery C."/>
            <person name="Lee H.-M."/>
            <person name="Dubois J."/>
            <person name="Aldredge T."/>
            <person name="Bashirzadeh R."/>
            <person name="Blakely D."/>
            <person name="Cook R."/>
            <person name="Gilbert K."/>
            <person name="Harrison D."/>
            <person name="Hoang L."/>
            <person name="Keagle P."/>
            <person name="Lumm W."/>
            <person name="Pothier B."/>
            <person name="Qiu D."/>
            <person name="Spadafora R."/>
            <person name="Vicare R."/>
            <person name="Wang Y."/>
            <person name="Wierzbowski J."/>
            <person name="Gibson R."/>
            <person name="Jiwani N."/>
            <person name="Caruso A."/>
            <person name="Bush D."/>
            <person name="Safer H."/>
            <person name="Patwell D."/>
            <person name="Prabhakar S."/>
            <person name="McDougall S."/>
            <person name="Shimer G."/>
            <person name="Goyal A."/>
            <person name="Pietrovski S."/>
            <person name="Church G.M."/>
            <person name="Daniels C.J."/>
            <person name="Mao J.-i."/>
            <person name="Rice P."/>
            <person name="Nolling J."/>
            <person name="Reeve J.N."/>
        </authorList>
    </citation>
    <scope>NUCLEOTIDE SEQUENCE [LARGE SCALE GENOMIC DNA]</scope>
    <source>
        <strain evidence="14">ATCC 29096 / DSM 1053 / JCM 10044 / NBRC 100330 / Delta H</strain>
    </source>
</reference>
<evidence type="ECO:0000256" key="4">
    <source>
        <dbReference type="ARBA" id="ARBA00022679"/>
    </source>
</evidence>
<comment type="catalytic activity">
    <reaction evidence="10">
        <text>L-threonyl-[protein] + ATP = O-phospho-L-threonyl-[protein] + ADP + H(+)</text>
        <dbReference type="Rhea" id="RHEA:46608"/>
        <dbReference type="Rhea" id="RHEA-COMP:11060"/>
        <dbReference type="Rhea" id="RHEA-COMP:11605"/>
        <dbReference type="ChEBI" id="CHEBI:15378"/>
        <dbReference type="ChEBI" id="CHEBI:30013"/>
        <dbReference type="ChEBI" id="CHEBI:30616"/>
        <dbReference type="ChEBI" id="CHEBI:61977"/>
        <dbReference type="ChEBI" id="CHEBI:456216"/>
        <dbReference type="EC" id="2.7.11.1"/>
    </reaction>
</comment>
<dbReference type="InterPro" id="IPR000687">
    <property type="entry name" value="RIO_kinase"/>
</dbReference>
<keyword evidence="7" id="KW-0418">Kinase</keyword>
<dbReference type="HOGENOM" id="CLU_018693_3_3_2"/>
<evidence type="ECO:0000259" key="12">
    <source>
        <dbReference type="SMART" id="SM00090"/>
    </source>
</evidence>
<evidence type="ECO:0000256" key="11">
    <source>
        <dbReference type="ARBA" id="ARBA00048679"/>
    </source>
</evidence>
<dbReference type="PANTHER" id="PTHR45723">
    <property type="entry name" value="SERINE/THREONINE-PROTEIN KINASE RIO1"/>
    <property type="match status" value="1"/>
</dbReference>
<dbReference type="InterPro" id="IPR011009">
    <property type="entry name" value="Kinase-like_dom_sf"/>
</dbReference>
<dbReference type="SMART" id="SM00090">
    <property type="entry name" value="RIO"/>
    <property type="match status" value="1"/>
</dbReference>
<evidence type="ECO:0000256" key="7">
    <source>
        <dbReference type="ARBA" id="ARBA00022777"/>
    </source>
</evidence>
<keyword evidence="14" id="KW-1185">Reference proteome</keyword>
<organism evidence="13 14">
    <name type="scientific">Methanothermobacter thermautotrophicus (strain ATCC 29096 / DSM 1053 / JCM 10044 / NBRC 100330 / Delta H)</name>
    <name type="common">Methanobacterium thermoautotrophicum</name>
    <dbReference type="NCBI Taxonomy" id="187420"/>
    <lineage>
        <taxon>Archaea</taxon>
        <taxon>Methanobacteriati</taxon>
        <taxon>Methanobacteriota</taxon>
        <taxon>Methanomada group</taxon>
        <taxon>Methanobacteria</taxon>
        <taxon>Methanobacteriales</taxon>
        <taxon>Methanobacteriaceae</taxon>
        <taxon>Methanothermobacter</taxon>
    </lineage>
</organism>
<dbReference type="Proteomes" id="UP000005223">
    <property type="component" value="Chromosome"/>
</dbReference>
<dbReference type="FunCoup" id="O27086">
    <property type="interactions" value="11"/>
</dbReference>
<evidence type="ECO:0000313" key="14">
    <source>
        <dbReference type="Proteomes" id="UP000005223"/>
    </source>
</evidence>
<dbReference type="Pfam" id="PF01163">
    <property type="entry name" value="RIO1"/>
    <property type="match status" value="1"/>
</dbReference>
<dbReference type="CDD" id="cd05145">
    <property type="entry name" value="RIO1_like"/>
    <property type="match status" value="1"/>
</dbReference>
<dbReference type="PaxDb" id="187420-MTH_1005"/>
<gene>
    <name evidence="13" type="ordered locus">MTH_1005</name>
</gene>
<keyword evidence="8" id="KW-0067">ATP-binding</keyword>
<feature type="domain" description="RIO kinase" evidence="12">
    <location>
        <begin position="41"/>
        <end position="272"/>
    </location>
</feature>
<dbReference type="PIR" id="A69001">
    <property type="entry name" value="A69001"/>
</dbReference>
<dbReference type="InterPro" id="IPR051272">
    <property type="entry name" value="RIO-type_Ser/Thr_kinase"/>
</dbReference>
<keyword evidence="4" id="KW-0808">Transferase</keyword>
<dbReference type="GO" id="GO:0046872">
    <property type="term" value="F:metal ion binding"/>
    <property type="evidence" value="ECO:0007669"/>
    <property type="project" value="UniProtKB-KW"/>
</dbReference>
<dbReference type="KEGG" id="mth:MTH_1005"/>
<dbReference type="InterPro" id="IPR018934">
    <property type="entry name" value="RIO_dom"/>
</dbReference>
<evidence type="ECO:0000256" key="2">
    <source>
        <dbReference type="ARBA" id="ARBA00012513"/>
    </source>
</evidence>
<evidence type="ECO:0000256" key="10">
    <source>
        <dbReference type="ARBA" id="ARBA00047899"/>
    </source>
</evidence>
<evidence type="ECO:0000256" key="5">
    <source>
        <dbReference type="ARBA" id="ARBA00022723"/>
    </source>
</evidence>
<evidence type="ECO:0000256" key="3">
    <source>
        <dbReference type="ARBA" id="ARBA00022527"/>
    </source>
</evidence>
<evidence type="ECO:0000256" key="6">
    <source>
        <dbReference type="ARBA" id="ARBA00022741"/>
    </source>
</evidence>
<keyword evidence="3" id="KW-0723">Serine/threonine-protein kinase</keyword>
<dbReference type="InParanoid" id="O27086"/>
<dbReference type="AlphaFoldDB" id="O27086"/>
<evidence type="ECO:0000256" key="1">
    <source>
        <dbReference type="ARBA" id="ARBA00009196"/>
    </source>
</evidence>
<evidence type="ECO:0000256" key="9">
    <source>
        <dbReference type="ARBA" id="ARBA00022842"/>
    </source>
</evidence>
<keyword evidence="6" id="KW-0547">Nucleotide-binding</keyword>
<dbReference type="Gene3D" id="1.10.510.10">
    <property type="entry name" value="Transferase(Phosphotransferase) domain 1"/>
    <property type="match status" value="1"/>
</dbReference>
<name>O27086_METTH</name>
<comment type="similarity">
    <text evidence="1">Belongs to the protein kinase superfamily. RIO-type Ser/Thr kinase family.</text>
</comment>
<dbReference type="STRING" id="187420.MTH_1005"/>
<dbReference type="SUPFAM" id="SSF56112">
    <property type="entry name" value="Protein kinase-like (PK-like)"/>
    <property type="match status" value="1"/>
</dbReference>
<dbReference type="EnsemblBacteria" id="AAB85501">
    <property type="protein sequence ID" value="AAB85501"/>
    <property type="gene ID" value="MTH_1005"/>
</dbReference>
<dbReference type="GO" id="GO:0005524">
    <property type="term" value="F:ATP binding"/>
    <property type="evidence" value="ECO:0007669"/>
    <property type="project" value="UniProtKB-KW"/>
</dbReference>
<dbReference type="Gene3D" id="3.30.200.20">
    <property type="entry name" value="Phosphorylase Kinase, domain 1"/>
    <property type="match status" value="1"/>
</dbReference>
<proteinExistence type="inferred from homology"/>
<dbReference type="PATRIC" id="fig|187420.15.peg.988"/>
<dbReference type="EC" id="2.7.11.1" evidence="2"/>
<evidence type="ECO:0000256" key="8">
    <source>
        <dbReference type="ARBA" id="ARBA00022840"/>
    </source>
</evidence>
<accession>O27086</accession>
<protein>
    <recommendedName>
        <fullName evidence="2">non-specific serine/threonine protein kinase</fullName>
        <ecNumber evidence="2">2.7.11.1</ecNumber>
    </recommendedName>
</protein>
<keyword evidence="5" id="KW-0479">Metal-binding</keyword>